<feature type="compositionally biased region" description="Acidic residues" evidence="1">
    <location>
        <begin position="345"/>
        <end position="359"/>
    </location>
</feature>
<name>A0A3M2SQB1_9HYPO</name>
<organism evidence="2 3">
    <name type="scientific">Fusarium kuroshium</name>
    <dbReference type="NCBI Taxonomy" id="2010991"/>
    <lineage>
        <taxon>Eukaryota</taxon>
        <taxon>Fungi</taxon>
        <taxon>Dikarya</taxon>
        <taxon>Ascomycota</taxon>
        <taxon>Pezizomycotina</taxon>
        <taxon>Sordariomycetes</taxon>
        <taxon>Hypocreomycetidae</taxon>
        <taxon>Hypocreales</taxon>
        <taxon>Nectriaceae</taxon>
        <taxon>Fusarium</taxon>
        <taxon>Fusarium solani species complex</taxon>
    </lineage>
</organism>
<gene>
    <name evidence="2" type="ORF">CDV36_000535</name>
</gene>
<keyword evidence="3" id="KW-1185">Reference proteome</keyword>
<dbReference type="AlphaFoldDB" id="A0A3M2SQB1"/>
<evidence type="ECO:0000313" key="2">
    <source>
        <dbReference type="EMBL" id="RMJ19750.1"/>
    </source>
</evidence>
<dbReference type="STRING" id="2010991.A0A3M2SQB1"/>
<dbReference type="OrthoDB" id="3437411at2759"/>
<accession>A0A3M2SQB1</accession>
<evidence type="ECO:0000256" key="1">
    <source>
        <dbReference type="SAM" id="MobiDB-lite"/>
    </source>
</evidence>
<dbReference type="Proteomes" id="UP000277212">
    <property type="component" value="Unassembled WGS sequence"/>
</dbReference>
<reference evidence="2 3" key="1">
    <citation type="submission" date="2017-06" db="EMBL/GenBank/DDBJ databases">
        <title>Comparative genomic analysis of Ambrosia Fusariam Clade fungi.</title>
        <authorList>
            <person name="Stajich J.E."/>
            <person name="Carrillo J."/>
            <person name="Kijimoto T."/>
            <person name="Eskalen A."/>
            <person name="O'Donnell K."/>
            <person name="Kasson M."/>
        </authorList>
    </citation>
    <scope>NUCLEOTIDE SEQUENCE [LARGE SCALE GENOMIC DNA]</scope>
    <source>
        <strain evidence="2">UCR3666</strain>
    </source>
</reference>
<feature type="region of interest" description="Disordered" evidence="1">
    <location>
        <begin position="314"/>
        <end position="370"/>
    </location>
</feature>
<protein>
    <submittedName>
        <fullName evidence="2">Uncharacterized protein</fullName>
    </submittedName>
</protein>
<dbReference type="EMBL" id="NKUJ01000005">
    <property type="protein sequence ID" value="RMJ19750.1"/>
    <property type="molecule type" value="Genomic_DNA"/>
</dbReference>
<evidence type="ECO:0000313" key="3">
    <source>
        <dbReference type="Proteomes" id="UP000277212"/>
    </source>
</evidence>
<sequence>MALPSQQLLANESIAAFKRIQIFNQGDHDSLFPLIIAYAEQPSLADSVEELAIDSAGWRWRSMDPTVAPYPISDAVYAMVESRVRSLGLGPVESDVLDALASKRRALEEKPDPQQFLMCGVDDRELRHGFPAAAAVIILAMCKNISTLYLGDLIVPWGRYHIPHSMVGAYLEAMRLGQVPQPSLQKLKRVEMIEGRNGAFSGYGRATFTAPFFFFNQLPEFKELVADAVEEYQVEALPVEPGSSNVDKIEITHSNVYTKTMVTILKAPRALREFTLWLGGMSNRDGSSCWVVTKEIGEALATQKETLEKLDLDLSMGSDSNSPWPDLKEGQKPWPESLTDLNDVKEDEEYEDDDEEEENGADKPRRILYSGPTGTTLGSLADYHALKHLSINPGTLLTPTERGVNYLRPLKSKPARRLINLLPPNIESLCLYGYIKGESRLMDKQVKELMEKKGERLPKLKEVRGVEETVPDMHDLYGEKRDEKYLVVRKDGQYKRPKRDFGWLRV</sequence>
<proteinExistence type="predicted"/>
<comment type="caution">
    <text evidence="2">The sequence shown here is derived from an EMBL/GenBank/DDBJ whole genome shotgun (WGS) entry which is preliminary data.</text>
</comment>